<dbReference type="EMBL" id="CM045766">
    <property type="protein sequence ID" value="KAI8002322.1"/>
    <property type="molecule type" value="Genomic_DNA"/>
</dbReference>
<dbReference type="Proteomes" id="UP001060215">
    <property type="component" value="Chromosome 9"/>
</dbReference>
<organism evidence="1 2">
    <name type="scientific">Camellia lanceoleosa</name>
    <dbReference type="NCBI Taxonomy" id="1840588"/>
    <lineage>
        <taxon>Eukaryota</taxon>
        <taxon>Viridiplantae</taxon>
        <taxon>Streptophyta</taxon>
        <taxon>Embryophyta</taxon>
        <taxon>Tracheophyta</taxon>
        <taxon>Spermatophyta</taxon>
        <taxon>Magnoliopsida</taxon>
        <taxon>eudicotyledons</taxon>
        <taxon>Gunneridae</taxon>
        <taxon>Pentapetalae</taxon>
        <taxon>asterids</taxon>
        <taxon>Ericales</taxon>
        <taxon>Theaceae</taxon>
        <taxon>Camellia</taxon>
    </lineage>
</organism>
<sequence length="526" mass="57339">MGDNSCHKDEVMESNMHIESEHLSKRRRQVDHVQPEVAVNGVESGDEGEVGSVAEEDDDDDVAQTDDVSIKGTHTAETALVAVDGGHHGMSGAAAKVNERALGMGNGTKQRAKVTTQQHQLPAVCSRVQFEAAHICTFGGSKSVAEVGDAGWRSGWLQSVVLKLCSGWSALWVVSSAGLLSEVLVGLHCHLDSEVFSCCLLGGYRVQFEAAHICTVVALKLCSGWSALWVVSSAEDGVQQMVSTIPADGGHAWLLVEAWSEAGVCSAVTNFQVDKLLDNVKWDDKGLAVAIAQNVDTGAILMQGFVNRDALTTTISSRKATFYSRSRSKLWTKGETSMNFIDVHDIFLDCDRDSIIYLGKPDGPTCHTGAETCYYTSVFDLLENPQVEGSKMALTTLYSLESTICQRKAELSGPQNEKPSWSKRLLLDDKLLCSKIREESHELYQTLEESEDKSRTASEMADVLYHAMVLLALRGVKMEEALQVLRRRFSQSGIEERRKVADCSNKASSLSPVGCASFNNQVMVNH</sequence>
<name>A0ACC0GPB5_9ERIC</name>
<reference evidence="1 2" key="1">
    <citation type="journal article" date="2022" name="Plant J.">
        <title>Chromosome-level genome of Camellia lanceoleosa provides a valuable resource for understanding genome evolution and self-incompatibility.</title>
        <authorList>
            <person name="Gong W."/>
            <person name="Xiao S."/>
            <person name="Wang L."/>
            <person name="Liao Z."/>
            <person name="Chang Y."/>
            <person name="Mo W."/>
            <person name="Hu G."/>
            <person name="Li W."/>
            <person name="Zhao G."/>
            <person name="Zhu H."/>
            <person name="Hu X."/>
            <person name="Ji K."/>
            <person name="Xiang X."/>
            <person name="Song Q."/>
            <person name="Yuan D."/>
            <person name="Jin S."/>
            <person name="Zhang L."/>
        </authorList>
    </citation>
    <scope>NUCLEOTIDE SEQUENCE [LARGE SCALE GENOMIC DNA]</scope>
    <source>
        <strain evidence="1">SQ_2022a</strain>
    </source>
</reference>
<proteinExistence type="predicted"/>
<evidence type="ECO:0000313" key="2">
    <source>
        <dbReference type="Proteomes" id="UP001060215"/>
    </source>
</evidence>
<protein>
    <submittedName>
        <fullName evidence="1">Uncharacterized protein</fullName>
    </submittedName>
</protein>
<keyword evidence="2" id="KW-1185">Reference proteome</keyword>
<accession>A0ACC0GPB5</accession>
<evidence type="ECO:0000313" key="1">
    <source>
        <dbReference type="EMBL" id="KAI8002322.1"/>
    </source>
</evidence>
<gene>
    <name evidence="1" type="ORF">LOK49_LG08G02493</name>
</gene>
<comment type="caution">
    <text evidence="1">The sequence shown here is derived from an EMBL/GenBank/DDBJ whole genome shotgun (WGS) entry which is preliminary data.</text>
</comment>